<feature type="transmembrane region" description="Helical" evidence="1">
    <location>
        <begin position="59"/>
        <end position="80"/>
    </location>
</feature>
<feature type="transmembrane region" description="Helical" evidence="1">
    <location>
        <begin position="115"/>
        <end position="143"/>
    </location>
</feature>
<sequence>MNKSKFVVRDIVEIAMLVAIAVVLDLDGLKFTVFPSGGSIGLTMVPLFIIAFRHGVVKGFFGIGIVYALITCMLDGHSWAYFPFDYVLAYGSICLAGFFKPLIFKDEMKTKKDYALSITFYFIAIIMGCITRLIGSTLSSLIIYPLVEGGEPLSLWAAITYNFTYIGPSALFVIIVMIVLYYPLLRIQKQFPTKNFQEMIPNKTNNPVEK</sequence>
<keyword evidence="1" id="KW-0812">Transmembrane</keyword>
<feature type="transmembrane region" description="Helical" evidence="1">
    <location>
        <begin position="32"/>
        <end position="52"/>
    </location>
</feature>
<evidence type="ECO:0000313" key="2">
    <source>
        <dbReference type="EMBL" id="HIT17699.1"/>
    </source>
</evidence>
<dbReference type="AlphaFoldDB" id="A0A9D1G8W1"/>
<feature type="transmembrane region" description="Helical" evidence="1">
    <location>
        <begin position="86"/>
        <end position="103"/>
    </location>
</feature>
<keyword evidence="1" id="KW-0472">Membrane</keyword>
<dbReference type="GO" id="GO:0015234">
    <property type="term" value="F:thiamine transmembrane transporter activity"/>
    <property type="evidence" value="ECO:0007669"/>
    <property type="project" value="InterPro"/>
</dbReference>
<name>A0A9D1G8W1_9FIRM</name>
<gene>
    <name evidence="2" type="ORF">IAD04_04940</name>
</gene>
<evidence type="ECO:0000313" key="3">
    <source>
        <dbReference type="Proteomes" id="UP000886893"/>
    </source>
</evidence>
<evidence type="ECO:0000256" key="1">
    <source>
        <dbReference type="SAM" id="Phobius"/>
    </source>
</evidence>
<dbReference type="Pfam" id="PF09515">
    <property type="entry name" value="Thia_YuaJ"/>
    <property type="match status" value="1"/>
</dbReference>
<dbReference type="Proteomes" id="UP000886893">
    <property type="component" value="Unassembled WGS sequence"/>
</dbReference>
<dbReference type="Gene3D" id="1.10.1760.20">
    <property type="match status" value="1"/>
</dbReference>
<protein>
    <submittedName>
        <fullName evidence="2">Energy-coupled thiamine transporter ThiT</fullName>
    </submittedName>
</protein>
<reference evidence="2" key="2">
    <citation type="journal article" date="2021" name="PeerJ">
        <title>Extensive microbial diversity within the chicken gut microbiome revealed by metagenomics and culture.</title>
        <authorList>
            <person name="Gilroy R."/>
            <person name="Ravi A."/>
            <person name="Getino M."/>
            <person name="Pursley I."/>
            <person name="Horton D.L."/>
            <person name="Alikhan N.F."/>
            <person name="Baker D."/>
            <person name="Gharbi K."/>
            <person name="Hall N."/>
            <person name="Watson M."/>
            <person name="Adriaenssens E.M."/>
            <person name="Foster-Nyarko E."/>
            <person name="Jarju S."/>
            <person name="Secka A."/>
            <person name="Antonio M."/>
            <person name="Oren A."/>
            <person name="Chaudhuri R.R."/>
            <person name="La Ragione R."/>
            <person name="Hildebrand F."/>
            <person name="Pallen M.J."/>
        </authorList>
    </citation>
    <scope>NUCLEOTIDE SEQUENCE</scope>
    <source>
        <strain evidence="2">14508</strain>
    </source>
</reference>
<keyword evidence="1" id="KW-1133">Transmembrane helix</keyword>
<dbReference type="InterPro" id="IPR012651">
    <property type="entry name" value="Thia_Transptr_ThiT"/>
</dbReference>
<feature type="transmembrane region" description="Helical" evidence="1">
    <location>
        <begin position="7"/>
        <end position="26"/>
    </location>
</feature>
<dbReference type="EMBL" id="DVKI01000152">
    <property type="protein sequence ID" value="HIT17699.1"/>
    <property type="molecule type" value="Genomic_DNA"/>
</dbReference>
<feature type="transmembrane region" description="Helical" evidence="1">
    <location>
        <begin position="163"/>
        <end position="184"/>
    </location>
</feature>
<comment type="caution">
    <text evidence="2">The sequence shown here is derived from an EMBL/GenBank/DDBJ whole genome shotgun (WGS) entry which is preliminary data.</text>
</comment>
<proteinExistence type="predicted"/>
<dbReference type="GO" id="GO:0005886">
    <property type="term" value="C:plasma membrane"/>
    <property type="evidence" value="ECO:0007669"/>
    <property type="project" value="InterPro"/>
</dbReference>
<organism evidence="2 3">
    <name type="scientific">Candidatus Caccosoma faecigallinarum</name>
    <dbReference type="NCBI Taxonomy" id="2840720"/>
    <lineage>
        <taxon>Bacteria</taxon>
        <taxon>Bacillati</taxon>
        <taxon>Bacillota</taxon>
        <taxon>Bacillota incertae sedis</taxon>
        <taxon>Candidatus Caccosoma</taxon>
    </lineage>
</organism>
<reference evidence="2" key="1">
    <citation type="submission" date="2020-10" db="EMBL/GenBank/DDBJ databases">
        <authorList>
            <person name="Gilroy R."/>
        </authorList>
    </citation>
    <scope>NUCLEOTIDE SEQUENCE</scope>
    <source>
        <strain evidence="2">14508</strain>
    </source>
</reference>
<accession>A0A9D1G8W1</accession>